<evidence type="ECO:0000256" key="2">
    <source>
        <dbReference type="SAM" id="MobiDB-lite"/>
    </source>
</evidence>
<feature type="coiled-coil region" evidence="1">
    <location>
        <begin position="1"/>
        <end position="28"/>
    </location>
</feature>
<dbReference type="Proteomes" id="UP000677228">
    <property type="component" value="Unassembled WGS sequence"/>
</dbReference>
<name>A0A8S2EXU8_9BILA</name>
<dbReference type="EMBL" id="CAJNOK010017705">
    <property type="protein sequence ID" value="CAF1268966.1"/>
    <property type="molecule type" value="Genomic_DNA"/>
</dbReference>
<evidence type="ECO:0000256" key="1">
    <source>
        <dbReference type="SAM" id="Coils"/>
    </source>
</evidence>
<evidence type="ECO:0000313" key="5">
    <source>
        <dbReference type="Proteomes" id="UP000677228"/>
    </source>
</evidence>
<dbReference type="EMBL" id="CAJOBA010039261">
    <property type="protein sequence ID" value="CAF4074711.1"/>
    <property type="molecule type" value="Genomic_DNA"/>
</dbReference>
<comment type="caution">
    <text evidence="3">The sequence shown here is derived from an EMBL/GenBank/DDBJ whole genome shotgun (WGS) entry which is preliminary data.</text>
</comment>
<feature type="region of interest" description="Disordered" evidence="2">
    <location>
        <begin position="28"/>
        <end position="71"/>
    </location>
</feature>
<protein>
    <submittedName>
        <fullName evidence="3">Uncharacterized protein</fullName>
    </submittedName>
</protein>
<accession>A0A8S2EXU8</accession>
<dbReference type="AlphaFoldDB" id="A0A8S2EXU8"/>
<feature type="non-terminal residue" evidence="3">
    <location>
        <position position="1"/>
    </location>
</feature>
<reference evidence="3" key="1">
    <citation type="submission" date="2021-02" db="EMBL/GenBank/DDBJ databases">
        <authorList>
            <person name="Nowell W R."/>
        </authorList>
    </citation>
    <scope>NUCLEOTIDE SEQUENCE</scope>
</reference>
<dbReference type="Proteomes" id="UP000682733">
    <property type="component" value="Unassembled WGS sequence"/>
</dbReference>
<gene>
    <name evidence="3" type="ORF">OVA965_LOCUS27092</name>
    <name evidence="4" type="ORF">TMI583_LOCUS27834</name>
</gene>
<feature type="compositionally biased region" description="Polar residues" evidence="2">
    <location>
        <begin position="45"/>
        <end position="71"/>
    </location>
</feature>
<organism evidence="3 5">
    <name type="scientific">Didymodactylos carnosus</name>
    <dbReference type="NCBI Taxonomy" id="1234261"/>
    <lineage>
        <taxon>Eukaryota</taxon>
        <taxon>Metazoa</taxon>
        <taxon>Spiralia</taxon>
        <taxon>Gnathifera</taxon>
        <taxon>Rotifera</taxon>
        <taxon>Eurotatoria</taxon>
        <taxon>Bdelloidea</taxon>
        <taxon>Philodinida</taxon>
        <taxon>Philodinidae</taxon>
        <taxon>Didymodactylos</taxon>
    </lineage>
</organism>
<proteinExistence type="predicted"/>
<sequence>LRVSRDELENEKVRNDVLQKENERLRTMRKKNLLNNTDTNDVNLIGSQTSSPLPQQDNNSGNNHTPEMNVTENLFTSKWTYNFT</sequence>
<keyword evidence="1" id="KW-0175">Coiled coil</keyword>
<evidence type="ECO:0000313" key="4">
    <source>
        <dbReference type="EMBL" id="CAF4074711.1"/>
    </source>
</evidence>
<evidence type="ECO:0000313" key="3">
    <source>
        <dbReference type="EMBL" id="CAF1268966.1"/>
    </source>
</evidence>